<proteinExistence type="predicted"/>
<sequence>SNGHGPVDYAFTSIHTSRVVGIIEVKDKDLVQDVAQNSVQ</sequence>
<protein>
    <submittedName>
        <fullName evidence="1">17902_t:CDS:1</fullName>
    </submittedName>
</protein>
<feature type="non-terminal residue" evidence="1">
    <location>
        <position position="40"/>
    </location>
</feature>
<name>A0A9N9KAL0_9GLOM</name>
<accession>A0A9N9KAL0</accession>
<reference evidence="1" key="1">
    <citation type="submission" date="2021-06" db="EMBL/GenBank/DDBJ databases">
        <authorList>
            <person name="Kallberg Y."/>
            <person name="Tangrot J."/>
            <person name="Rosling A."/>
        </authorList>
    </citation>
    <scope>NUCLEOTIDE SEQUENCE</scope>
    <source>
        <strain evidence="1">MA453B</strain>
    </source>
</reference>
<feature type="non-terminal residue" evidence="1">
    <location>
        <position position="1"/>
    </location>
</feature>
<dbReference type="AlphaFoldDB" id="A0A9N9KAL0"/>
<dbReference type="Proteomes" id="UP000789405">
    <property type="component" value="Unassembled WGS sequence"/>
</dbReference>
<evidence type="ECO:0000313" key="2">
    <source>
        <dbReference type="Proteomes" id="UP000789405"/>
    </source>
</evidence>
<comment type="caution">
    <text evidence="1">The sequence shown here is derived from an EMBL/GenBank/DDBJ whole genome shotgun (WGS) entry which is preliminary data.</text>
</comment>
<dbReference type="EMBL" id="CAJVPY010056466">
    <property type="protein sequence ID" value="CAG8818380.1"/>
    <property type="molecule type" value="Genomic_DNA"/>
</dbReference>
<dbReference type="OrthoDB" id="2414517at2759"/>
<organism evidence="1 2">
    <name type="scientific">Dentiscutata erythropus</name>
    <dbReference type="NCBI Taxonomy" id="1348616"/>
    <lineage>
        <taxon>Eukaryota</taxon>
        <taxon>Fungi</taxon>
        <taxon>Fungi incertae sedis</taxon>
        <taxon>Mucoromycota</taxon>
        <taxon>Glomeromycotina</taxon>
        <taxon>Glomeromycetes</taxon>
        <taxon>Diversisporales</taxon>
        <taxon>Gigasporaceae</taxon>
        <taxon>Dentiscutata</taxon>
    </lineage>
</organism>
<gene>
    <name evidence="1" type="ORF">DERYTH_LOCUS26615</name>
</gene>
<keyword evidence="2" id="KW-1185">Reference proteome</keyword>
<evidence type="ECO:0000313" key="1">
    <source>
        <dbReference type="EMBL" id="CAG8818380.1"/>
    </source>
</evidence>